<sequence length="202" mass="22648">MTGRHGGLPAAFTNLRSPVQITRHYAPVEDEEYSGNRSLMSPGNLASGTEDTGAKCANARETQLKEDVKFIVDSFEQCIHKETVDEKPGRRENERRIKEMNKLQPKAESTARLLNQYTLETSLYDLIKKARTSKSKRSSGAFETGQTQAIPSAKKLKNENANTQRRKCRAAIPTRTHTKPKIQKSVIAETNSAKIPKHNKIK</sequence>
<name>A0AAV7E976_ARIFI</name>
<proteinExistence type="predicted"/>
<dbReference type="AlphaFoldDB" id="A0AAV7E976"/>
<evidence type="ECO:0000313" key="3">
    <source>
        <dbReference type="Proteomes" id="UP000825729"/>
    </source>
</evidence>
<protein>
    <submittedName>
        <fullName evidence="2">Uncharacterized protein</fullName>
    </submittedName>
</protein>
<dbReference type="Proteomes" id="UP000825729">
    <property type="component" value="Unassembled WGS sequence"/>
</dbReference>
<comment type="caution">
    <text evidence="2">The sequence shown here is derived from an EMBL/GenBank/DDBJ whole genome shotgun (WGS) entry which is preliminary data.</text>
</comment>
<organism evidence="2 3">
    <name type="scientific">Aristolochia fimbriata</name>
    <name type="common">White veined hardy Dutchman's pipe vine</name>
    <dbReference type="NCBI Taxonomy" id="158543"/>
    <lineage>
        <taxon>Eukaryota</taxon>
        <taxon>Viridiplantae</taxon>
        <taxon>Streptophyta</taxon>
        <taxon>Embryophyta</taxon>
        <taxon>Tracheophyta</taxon>
        <taxon>Spermatophyta</taxon>
        <taxon>Magnoliopsida</taxon>
        <taxon>Magnoliidae</taxon>
        <taxon>Piperales</taxon>
        <taxon>Aristolochiaceae</taxon>
        <taxon>Aristolochia</taxon>
    </lineage>
</organism>
<evidence type="ECO:0000313" key="2">
    <source>
        <dbReference type="EMBL" id="KAG9445415.1"/>
    </source>
</evidence>
<feature type="region of interest" description="Disordered" evidence="1">
    <location>
        <begin position="135"/>
        <end position="202"/>
    </location>
</feature>
<reference evidence="2 3" key="1">
    <citation type="submission" date="2021-07" db="EMBL/GenBank/DDBJ databases">
        <title>The Aristolochia fimbriata genome: insights into angiosperm evolution, floral development and chemical biosynthesis.</title>
        <authorList>
            <person name="Jiao Y."/>
        </authorList>
    </citation>
    <scope>NUCLEOTIDE SEQUENCE [LARGE SCALE GENOMIC DNA]</scope>
    <source>
        <strain evidence="2">IBCAS-2021</strain>
        <tissue evidence="2">Leaf</tissue>
    </source>
</reference>
<gene>
    <name evidence="2" type="ORF">H6P81_016755</name>
</gene>
<dbReference type="EMBL" id="JAINDJ010000006">
    <property type="protein sequence ID" value="KAG9445415.1"/>
    <property type="molecule type" value="Genomic_DNA"/>
</dbReference>
<evidence type="ECO:0000256" key="1">
    <source>
        <dbReference type="SAM" id="MobiDB-lite"/>
    </source>
</evidence>
<accession>A0AAV7E976</accession>
<keyword evidence="3" id="KW-1185">Reference proteome</keyword>